<dbReference type="EMBL" id="JANIIK010000114">
    <property type="protein sequence ID" value="KAJ3590815.1"/>
    <property type="molecule type" value="Genomic_DNA"/>
</dbReference>
<evidence type="ECO:0000313" key="2">
    <source>
        <dbReference type="EMBL" id="KAJ3590815.1"/>
    </source>
</evidence>
<reference evidence="2" key="1">
    <citation type="submission" date="2022-07" db="EMBL/GenBank/DDBJ databases">
        <title>Chromosome-level genome of Muraenolepis orangiensis.</title>
        <authorList>
            <person name="Kim J."/>
        </authorList>
    </citation>
    <scope>NUCLEOTIDE SEQUENCE</scope>
    <source>
        <strain evidence="2">KU_S4_2022</strain>
        <tissue evidence="2">Muscle</tissue>
    </source>
</reference>
<evidence type="ECO:0000256" key="1">
    <source>
        <dbReference type="SAM" id="Phobius"/>
    </source>
</evidence>
<protein>
    <submittedName>
        <fullName evidence="2">Uncharacterized protein</fullName>
    </submittedName>
</protein>
<keyword evidence="1" id="KW-1133">Transmembrane helix</keyword>
<dbReference type="Proteomes" id="UP001148018">
    <property type="component" value="Unassembled WGS sequence"/>
</dbReference>
<keyword evidence="3" id="KW-1185">Reference proteome</keyword>
<proteinExistence type="predicted"/>
<keyword evidence="1" id="KW-0472">Membrane</keyword>
<sequence length="77" mass="9219">MELTCTLWSTMTILLSFFFLSFFLYICILRVFAHSCKHTHTPHCDPMLWGLNNWGQFSWLMDSQLNYAKKNNISLFY</sequence>
<gene>
    <name evidence="2" type="ORF">NHX12_008763</name>
</gene>
<feature type="transmembrane region" description="Helical" evidence="1">
    <location>
        <begin position="6"/>
        <end position="28"/>
    </location>
</feature>
<evidence type="ECO:0000313" key="3">
    <source>
        <dbReference type="Proteomes" id="UP001148018"/>
    </source>
</evidence>
<keyword evidence="1" id="KW-0812">Transmembrane</keyword>
<organism evidence="2 3">
    <name type="scientific">Muraenolepis orangiensis</name>
    <name type="common">Patagonian moray cod</name>
    <dbReference type="NCBI Taxonomy" id="630683"/>
    <lineage>
        <taxon>Eukaryota</taxon>
        <taxon>Metazoa</taxon>
        <taxon>Chordata</taxon>
        <taxon>Craniata</taxon>
        <taxon>Vertebrata</taxon>
        <taxon>Euteleostomi</taxon>
        <taxon>Actinopterygii</taxon>
        <taxon>Neopterygii</taxon>
        <taxon>Teleostei</taxon>
        <taxon>Neoteleostei</taxon>
        <taxon>Acanthomorphata</taxon>
        <taxon>Zeiogadaria</taxon>
        <taxon>Gadariae</taxon>
        <taxon>Gadiformes</taxon>
        <taxon>Muraenolepidoidei</taxon>
        <taxon>Muraenolepididae</taxon>
        <taxon>Muraenolepis</taxon>
    </lineage>
</organism>
<name>A0A9Q0IA46_9TELE</name>
<dbReference type="AlphaFoldDB" id="A0A9Q0IA46"/>
<comment type="caution">
    <text evidence="2">The sequence shown here is derived from an EMBL/GenBank/DDBJ whole genome shotgun (WGS) entry which is preliminary data.</text>
</comment>
<accession>A0A9Q0IA46</accession>